<evidence type="ECO:0000256" key="1">
    <source>
        <dbReference type="SAM" id="SignalP"/>
    </source>
</evidence>
<dbReference type="Gene3D" id="2.40.10.10">
    <property type="entry name" value="Trypsin-like serine proteases"/>
    <property type="match status" value="2"/>
</dbReference>
<keyword evidence="1" id="KW-0732">Signal</keyword>
<proteinExistence type="predicted"/>
<name>A0A0J8WYU4_9MYCO</name>
<reference evidence="2 3" key="1">
    <citation type="submission" date="2015-06" db="EMBL/GenBank/DDBJ databases">
        <title>Genome sequence of Mycobacterium conceptionense strain MLE.</title>
        <authorList>
            <person name="Greninger A.L."/>
            <person name="Cunningham G."/>
            <person name="Chiu C.Y."/>
            <person name="Miller S."/>
        </authorList>
    </citation>
    <scope>NUCLEOTIDE SEQUENCE [LARGE SCALE GENOMIC DNA]</scope>
    <source>
        <strain evidence="2 3">MLE</strain>
    </source>
</reference>
<gene>
    <name evidence="2" type="ORF">ACT17_11910</name>
</gene>
<comment type="caution">
    <text evidence="2">The sequence shown here is derived from an EMBL/GenBank/DDBJ whole genome shotgun (WGS) entry which is preliminary data.</text>
</comment>
<evidence type="ECO:0008006" key="4">
    <source>
        <dbReference type="Google" id="ProtNLM"/>
    </source>
</evidence>
<feature type="chain" id="PRO_5039121915" description="Trypsin" evidence="1">
    <location>
        <begin position="21"/>
        <end position="232"/>
    </location>
</feature>
<dbReference type="PATRIC" id="fig|451644.5.peg.2463"/>
<dbReference type="AlphaFoldDB" id="A0A0J8WYU4"/>
<evidence type="ECO:0000313" key="3">
    <source>
        <dbReference type="Proteomes" id="UP000037594"/>
    </source>
</evidence>
<dbReference type="EMBL" id="LFOD01000008">
    <property type="protein sequence ID" value="KMV18329.1"/>
    <property type="molecule type" value="Genomic_DNA"/>
</dbReference>
<accession>A0A0J8WYU4</accession>
<feature type="signal peptide" evidence="1">
    <location>
        <begin position="1"/>
        <end position="20"/>
    </location>
</feature>
<protein>
    <recommendedName>
        <fullName evidence="4">Trypsin</fullName>
    </recommendedName>
</protein>
<dbReference type="InterPro" id="IPR009003">
    <property type="entry name" value="Peptidase_S1_PA"/>
</dbReference>
<dbReference type="Proteomes" id="UP000037594">
    <property type="component" value="Unassembled WGS sequence"/>
</dbReference>
<dbReference type="SUPFAM" id="SSF50494">
    <property type="entry name" value="Trypsin-like serine proteases"/>
    <property type="match status" value="1"/>
</dbReference>
<dbReference type="InterPro" id="IPR043504">
    <property type="entry name" value="Peptidase_S1_PA_chymotrypsin"/>
</dbReference>
<sequence>MLRKAFTAAALAMSSWVGLAPVCTADTPGMRLQPGVSIYVVNRDTQIQSTCTLGWLVVSPAGQLQALTAGHCRTGPEIAVRDPATGDAYEAASWVDSRNSGHDTVLHGTDIATVAISTDLGHSVSTRDGISAAGVSTAQDLLDDPPIRVCKRGGQTGVSCGALVAVSDDRVAFRAAVDHGDSGGPVWAVSGTGDVTAVAVVVGQSDDDPSVTVGQLINPWLVRWGCKLGVAA</sequence>
<organism evidence="2 3">
    <name type="scientific">Mycolicibacterium conceptionense</name>
    <dbReference type="NCBI Taxonomy" id="451644"/>
    <lineage>
        <taxon>Bacteria</taxon>
        <taxon>Bacillati</taxon>
        <taxon>Actinomycetota</taxon>
        <taxon>Actinomycetes</taxon>
        <taxon>Mycobacteriales</taxon>
        <taxon>Mycobacteriaceae</taxon>
        <taxon>Mycolicibacterium</taxon>
    </lineage>
</organism>
<evidence type="ECO:0000313" key="2">
    <source>
        <dbReference type="EMBL" id="KMV18329.1"/>
    </source>
</evidence>